<gene>
    <name evidence="3" type="ORF">AB4Y30_01660</name>
</gene>
<evidence type="ECO:0000256" key="1">
    <source>
        <dbReference type="ARBA" id="ARBA00007789"/>
    </source>
</evidence>
<dbReference type="FunFam" id="3.20.20.30:FF:000002">
    <property type="entry name" value="LLM class flavin-dependent oxidoreductase"/>
    <property type="match status" value="1"/>
</dbReference>
<proteinExistence type="predicted"/>
<accession>A0AB39HS10</accession>
<dbReference type="GO" id="GO:0005829">
    <property type="term" value="C:cytosol"/>
    <property type="evidence" value="ECO:0007669"/>
    <property type="project" value="TreeGrafter"/>
</dbReference>
<dbReference type="GO" id="GO:0016705">
    <property type="term" value="F:oxidoreductase activity, acting on paired donors, with incorporation or reduction of molecular oxygen"/>
    <property type="evidence" value="ECO:0007669"/>
    <property type="project" value="InterPro"/>
</dbReference>
<dbReference type="Pfam" id="PF00296">
    <property type="entry name" value="Bac_luciferase"/>
    <property type="match status" value="1"/>
</dbReference>
<dbReference type="InterPro" id="IPR011251">
    <property type="entry name" value="Luciferase-like_dom"/>
</dbReference>
<dbReference type="EMBL" id="CP162599">
    <property type="protein sequence ID" value="XDK33104.1"/>
    <property type="molecule type" value="Genomic_DNA"/>
</dbReference>
<dbReference type="Gene3D" id="3.20.20.30">
    <property type="entry name" value="Luciferase-like domain"/>
    <property type="match status" value="1"/>
</dbReference>
<reference evidence="3" key="1">
    <citation type="submission" date="2024-07" db="EMBL/GenBank/DDBJ databases">
        <title>Halotolerant mesophilic bacterium Ornithinibacillus sp. 4-3, sp. nov., isolated from soil.</title>
        <authorList>
            <person name="Sidarenka A.V."/>
            <person name="Guliayeva D.E."/>
            <person name="Leanovich S.I."/>
            <person name="Hileuskaya K.S."/>
            <person name="Akhremchuk A.E."/>
            <person name="Sikolenko M.A."/>
            <person name="Valentovich L.N."/>
        </authorList>
    </citation>
    <scope>NUCLEOTIDE SEQUENCE</scope>
    <source>
        <strain evidence="3">4-3</strain>
    </source>
</reference>
<dbReference type="PANTHER" id="PTHR30137">
    <property type="entry name" value="LUCIFERASE-LIKE MONOOXYGENASE"/>
    <property type="match status" value="1"/>
</dbReference>
<dbReference type="PANTHER" id="PTHR30137:SF19">
    <property type="entry name" value="LUCIFERASE-LIKE MONOOXYGENASE"/>
    <property type="match status" value="1"/>
</dbReference>
<dbReference type="NCBIfam" id="TIGR03558">
    <property type="entry name" value="oxido_grp_1"/>
    <property type="match status" value="1"/>
</dbReference>
<keyword evidence="3" id="KW-0560">Oxidoreductase</keyword>
<dbReference type="AlphaFoldDB" id="A0AB39HS10"/>
<dbReference type="InterPro" id="IPR019949">
    <property type="entry name" value="CmoO-like"/>
</dbReference>
<dbReference type="RefSeq" id="WP_368653788.1">
    <property type="nucleotide sequence ID" value="NZ_CP162599.1"/>
</dbReference>
<sequence>MKLSVLDQAPISKGDTSELTLQHTLELAQWAEKLGYHRYWVAEHHNSNGLASSSPEIMMTRIASVTNQIRVGSGGILLPQYSPYKIAENANTLAAFFPDRIDIGVGNSPGGSQLTRSALTDNQNKNLHDFPRQVADLQGFLHNTLPRDHEFRLVKAGPRIANPPPLWLLGLSERSARQAAEMGLGFVFGHFIDPSQGIEALKIYHDYFSPSITGSEAQSIVCIFVICAETEEEAEELAITQDKWLLNVGKGLGTLVLPKEDINSSTFSPEDLTTIKQNRNRCIIGTPDLVKEKLIALQKIYQTDEFMIITNIFDFEAKKKSYRLLAETIL</sequence>
<comment type="similarity">
    <text evidence="1">To bacterial alkanal monooxygenase alpha and beta chains.</text>
</comment>
<dbReference type="InterPro" id="IPR036661">
    <property type="entry name" value="Luciferase-like_sf"/>
</dbReference>
<dbReference type="CDD" id="cd00347">
    <property type="entry name" value="Flavin_utilizing_monoxygenases"/>
    <property type="match status" value="2"/>
</dbReference>
<evidence type="ECO:0000259" key="2">
    <source>
        <dbReference type="Pfam" id="PF00296"/>
    </source>
</evidence>
<protein>
    <submittedName>
        <fullName evidence="3">LLM class flavin-dependent oxidoreductase</fullName>
        <ecNumber evidence="3">1.-.-.-</ecNumber>
    </submittedName>
</protein>
<dbReference type="InterPro" id="IPR050766">
    <property type="entry name" value="Bact_Lucif_Oxidored"/>
</dbReference>
<dbReference type="SUPFAM" id="SSF51679">
    <property type="entry name" value="Bacterial luciferase-like"/>
    <property type="match status" value="1"/>
</dbReference>
<name>A0AB39HS10_9BACI</name>
<organism evidence="3">
    <name type="scientific">Ornithinibacillus sp. 4-3</name>
    <dbReference type="NCBI Taxonomy" id="3231488"/>
    <lineage>
        <taxon>Bacteria</taxon>
        <taxon>Bacillati</taxon>
        <taxon>Bacillota</taxon>
        <taxon>Bacilli</taxon>
        <taxon>Bacillales</taxon>
        <taxon>Bacillaceae</taxon>
        <taxon>Ornithinibacillus</taxon>
    </lineage>
</organism>
<feature type="domain" description="Luciferase-like" evidence="2">
    <location>
        <begin position="1"/>
        <end position="300"/>
    </location>
</feature>
<dbReference type="EC" id="1.-.-.-" evidence="3"/>
<evidence type="ECO:0000313" key="3">
    <source>
        <dbReference type="EMBL" id="XDK33104.1"/>
    </source>
</evidence>